<dbReference type="Pfam" id="PF08512">
    <property type="entry name" value="Rttp106-like_middle"/>
    <property type="match status" value="1"/>
</dbReference>
<evidence type="ECO:0000256" key="10">
    <source>
        <dbReference type="RuleBase" id="RU364013"/>
    </source>
</evidence>
<dbReference type="CDD" id="cd13231">
    <property type="entry name" value="PH2_SSRP1-like"/>
    <property type="match status" value="1"/>
</dbReference>
<dbReference type="InterPro" id="IPR050454">
    <property type="entry name" value="RTT106/SSRP1_HistChap/FACT"/>
</dbReference>
<feature type="compositionally biased region" description="Low complexity" evidence="11">
    <location>
        <begin position="531"/>
        <end position="542"/>
    </location>
</feature>
<comment type="function">
    <text evidence="10">Component of the FACT complex, a general chromatin factor that acts to reorganize nucleosomes. The FACT complex is involved in multiple processes that require DNA as a template such as mRNA elongation, DNA replication and DNA repair. During transcription elongation the FACT complex acts as a histone chaperone that both destabilizes and restores nucleosomal structure. It facilitates the passage of RNA polymerase II and transcription by promoting the dissociation of one histone H2A-H2B dimer from the nucleosome, then subsequently promotes the reestablishment of the nucleosome following the passage of RNA polymerase II.</text>
</comment>
<dbReference type="CDD" id="cd13230">
    <property type="entry name" value="PH1_SSRP1-like"/>
    <property type="match status" value="1"/>
</dbReference>
<evidence type="ECO:0000313" key="13">
    <source>
        <dbReference type="EMBL" id="SMN18739.1"/>
    </source>
</evidence>
<dbReference type="Pfam" id="PF03531">
    <property type="entry name" value="SSrecog"/>
    <property type="match status" value="1"/>
</dbReference>
<organism evidence="13 14">
    <name type="scientific">Maudiozyma saulgeensis</name>
    <dbReference type="NCBI Taxonomy" id="1789683"/>
    <lineage>
        <taxon>Eukaryota</taxon>
        <taxon>Fungi</taxon>
        <taxon>Dikarya</taxon>
        <taxon>Ascomycota</taxon>
        <taxon>Saccharomycotina</taxon>
        <taxon>Saccharomycetes</taxon>
        <taxon>Saccharomycetales</taxon>
        <taxon>Saccharomycetaceae</taxon>
        <taxon>Maudiozyma</taxon>
    </lineage>
</organism>
<dbReference type="EMBL" id="FXLY01000002">
    <property type="protein sequence ID" value="SMN18739.1"/>
    <property type="molecule type" value="Genomic_DNA"/>
</dbReference>
<keyword evidence="7 10" id="KW-0804">Transcription</keyword>
<dbReference type="SUPFAM" id="SSF50729">
    <property type="entry name" value="PH domain-like"/>
    <property type="match status" value="1"/>
</dbReference>
<dbReference type="GO" id="GO:0042393">
    <property type="term" value="F:histone binding"/>
    <property type="evidence" value="ECO:0007669"/>
    <property type="project" value="TreeGrafter"/>
</dbReference>
<dbReference type="GO" id="GO:0035101">
    <property type="term" value="C:FACT complex"/>
    <property type="evidence" value="ECO:0007669"/>
    <property type="project" value="TreeGrafter"/>
</dbReference>
<keyword evidence="8 10" id="KW-0234">DNA repair</keyword>
<dbReference type="PANTHER" id="PTHR45849:SF1">
    <property type="entry name" value="FACT COMPLEX SUBUNIT SSRP1"/>
    <property type="match status" value="1"/>
</dbReference>
<evidence type="ECO:0000256" key="9">
    <source>
        <dbReference type="ARBA" id="ARBA00023242"/>
    </source>
</evidence>
<protein>
    <recommendedName>
        <fullName evidence="2 10">FACT complex subunit POB3</fullName>
    </recommendedName>
</protein>
<sequence length="559" mass="63433">MSTDFDRIYLNQSKFNGRFRVADSGLGWKASTSGGSAANQVKAPFLLPATELSTIQWSRGSRGYELKINTKNQGVIQLDGFSQDDFNLIKSDFHRRFSIQVEHKEHSLRGWNWGKTDLARNEMVFALNGKPTFEIPYNHITNTNLTSKNEVGIEFNIQDENYQPAGDELVEMRFYIPGSIEYSGEDEDMLKKEENGEVVPKEEKEDEVVPKEEKEGDLEEKSLAETFYEELKQKADIGETAGDVIVSFPEVFLATPRGRYDIDMYKDFIRLRGKTYEYKLQYNQIQRIVSLPRADDIHHLIVLAVDPPLRQGQTTYPFLVLQFQKDEETEVQLNLDDKDYDENYKDKLKRQYDAKTHIVLSHVLKGLTDRRVIVPGGYKSKYEQCAVSCSYKANEGYLYPLDNAFFFLTKPTLYIPFSDVSSVNISRAGQTSTSSRTFDLEINLRLNKGSTTFGNISKEEQQLLENFLKSKNLRVKNEDKEAQQRLQTALGSDSEDEDINMGSAGEDDESVDEDFQASSDDGDVAEEFDSDAAASDASGSDSEGSDIDESRPSKKAKTD</sequence>
<comment type="similarity">
    <text evidence="1 10">Belongs to the SSRP1 family.</text>
</comment>
<feature type="compositionally biased region" description="Acidic residues" evidence="11">
    <location>
        <begin position="493"/>
        <end position="530"/>
    </location>
</feature>
<dbReference type="AlphaFoldDB" id="A0A1X7QZU6"/>
<evidence type="ECO:0000256" key="6">
    <source>
        <dbReference type="ARBA" id="ARBA00023015"/>
    </source>
</evidence>
<dbReference type="GO" id="GO:0031491">
    <property type="term" value="F:nucleosome binding"/>
    <property type="evidence" value="ECO:0007669"/>
    <property type="project" value="TreeGrafter"/>
</dbReference>
<dbReference type="FunFam" id="2.30.29.150:FF:000001">
    <property type="entry name" value="Fact complex subunit ssrp1"/>
    <property type="match status" value="1"/>
</dbReference>
<feature type="compositionally biased region" description="Basic and acidic residues" evidence="11">
    <location>
        <begin position="548"/>
        <end position="559"/>
    </location>
</feature>
<accession>A0A1X7QZU6</accession>
<dbReference type="Gene3D" id="2.30.29.30">
    <property type="entry name" value="Pleckstrin-homology domain (PH domain)/Phosphotyrosine-binding domain (PTB)"/>
    <property type="match status" value="2"/>
</dbReference>
<dbReference type="InterPro" id="IPR035417">
    <property type="entry name" value="SSRP1/POB3_N"/>
</dbReference>
<dbReference type="InterPro" id="IPR013719">
    <property type="entry name" value="RTT106/SPT16-like_middle_dom"/>
</dbReference>
<evidence type="ECO:0000256" key="5">
    <source>
        <dbReference type="ARBA" id="ARBA00022763"/>
    </source>
</evidence>
<evidence type="ECO:0000256" key="7">
    <source>
        <dbReference type="ARBA" id="ARBA00023163"/>
    </source>
</evidence>
<dbReference type="InterPro" id="IPR048993">
    <property type="entry name" value="SSRP1-like_PH1"/>
</dbReference>
<reference evidence="13 14" key="1">
    <citation type="submission" date="2017-04" db="EMBL/GenBank/DDBJ databases">
        <authorList>
            <person name="Afonso C.L."/>
            <person name="Miller P.J."/>
            <person name="Scott M.A."/>
            <person name="Spackman E."/>
            <person name="Goraichik I."/>
            <person name="Dimitrov K.M."/>
            <person name="Suarez D.L."/>
            <person name="Swayne D.E."/>
        </authorList>
    </citation>
    <scope>NUCLEOTIDE SEQUENCE [LARGE SCALE GENOMIC DNA]</scope>
</reference>
<dbReference type="InterPro" id="IPR011993">
    <property type="entry name" value="PH-like_dom_sf"/>
</dbReference>
<keyword evidence="3 10" id="KW-0158">Chromosome</keyword>
<dbReference type="InterPro" id="IPR000969">
    <property type="entry name" value="SSRP1/POB3"/>
</dbReference>
<keyword evidence="14" id="KW-1185">Reference proteome</keyword>
<feature type="region of interest" description="Disordered" evidence="11">
    <location>
        <begin position="186"/>
        <end position="216"/>
    </location>
</feature>
<keyword evidence="9 10" id="KW-0539">Nucleus</keyword>
<dbReference type="GO" id="GO:0006281">
    <property type="term" value="P:DNA repair"/>
    <property type="evidence" value="ECO:0007669"/>
    <property type="project" value="UniProtKB-KW"/>
</dbReference>
<name>A0A1X7QZU6_9SACH</name>
<dbReference type="InterPro" id="IPR038167">
    <property type="entry name" value="SSRP1_sf"/>
</dbReference>
<feature type="domain" description="Histone chaperone RTT106/FACT complex subunit SPT16-like middle" evidence="12">
    <location>
        <begin position="384"/>
        <end position="478"/>
    </location>
</feature>
<keyword evidence="5 10" id="KW-0227">DNA damage</keyword>
<proteinExistence type="inferred from homology"/>
<gene>
    <name evidence="13" type="ORF">KASA_0Q12749G</name>
</gene>
<feature type="region of interest" description="Disordered" evidence="11">
    <location>
        <begin position="478"/>
        <end position="559"/>
    </location>
</feature>
<dbReference type="Pfam" id="PF21103">
    <property type="entry name" value="PH1_SSRP1-like"/>
    <property type="match status" value="1"/>
</dbReference>
<evidence type="ECO:0000313" key="14">
    <source>
        <dbReference type="Proteomes" id="UP000196158"/>
    </source>
</evidence>
<evidence type="ECO:0000256" key="4">
    <source>
        <dbReference type="ARBA" id="ARBA00022705"/>
    </source>
</evidence>
<evidence type="ECO:0000259" key="12">
    <source>
        <dbReference type="SMART" id="SM01287"/>
    </source>
</evidence>
<dbReference type="Gene3D" id="2.30.29.150">
    <property type="match status" value="1"/>
</dbReference>
<evidence type="ECO:0000256" key="3">
    <source>
        <dbReference type="ARBA" id="ARBA00022454"/>
    </source>
</evidence>
<dbReference type="PANTHER" id="PTHR45849">
    <property type="entry name" value="FACT COMPLEX SUBUNIT SSRP1"/>
    <property type="match status" value="1"/>
</dbReference>
<dbReference type="GO" id="GO:0003677">
    <property type="term" value="F:DNA binding"/>
    <property type="evidence" value="ECO:0007669"/>
    <property type="project" value="InterPro"/>
</dbReference>
<dbReference type="Proteomes" id="UP000196158">
    <property type="component" value="Unassembled WGS sequence"/>
</dbReference>
<dbReference type="SMART" id="SM01287">
    <property type="entry name" value="Rtt106"/>
    <property type="match status" value="1"/>
</dbReference>
<evidence type="ECO:0000256" key="11">
    <source>
        <dbReference type="SAM" id="MobiDB-lite"/>
    </source>
</evidence>
<keyword evidence="6 10" id="KW-0805">Transcription regulation</keyword>
<dbReference type="FunFam" id="2.30.29.30:FF:000398">
    <property type="entry name" value="FACT complex subunit POB3"/>
    <property type="match status" value="1"/>
</dbReference>
<dbReference type="OrthoDB" id="498543at2759"/>
<dbReference type="GO" id="GO:0006260">
    <property type="term" value="P:DNA replication"/>
    <property type="evidence" value="ECO:0007669"/>
    <property type="project" value="UniProtKB-KW"/>
</dbReference>
<evidence type="ECO:0000256" key="8">
    <source>
        <dbReference type="ARBA" id="ARBA00023204"/>
    </source>
</evidence>
<evidence type="ECO:0000256" key="2">
    <source>
        <dbReference type="ARBA" id="ARBA00014978"/>
    </source>
</evidence>
<dbReference type="Pfam" id="PF17292">
    <property type="entry name" value="POB3_N"/>
    <property type="match status" value="1"/>
</dbReference>
<dbReference type="Gene3D" id="2.30.29.220">
    <property type="entry name" value="Structure-specific recognition protein (SSRP1)"/>
    <property type="match status" value="1"/>
</dbReference>
<dbReference type="PRINTS" id="PR00887">
    <property type="entry name" value="SSRCOGNITION"/>
</dbReference>
<dbReference type="CDD" id="cd13229">
    <property type="entry name" value="PH_TFIIH"/>
    <property type="match status" value="1"/>
</dbReference>
<dbReference type="InterPro" id="IPR024954">
    <property type="entry name" value="SSRP1_DD"/>
</dbReference>
<comment type="subcellular location">
    <subcellularLocation>
        <location evidence="10">Nucleus</location>
    </subcellularLocation>
    <subcellularLocation>
        <location evidence="10">Chromosome</location>
    </subcellularLocation>
</comment>
<dbReference type="FunFam" id="2.30.29.30:FF:000098">
    <property type="entry name" value="Fact complex subunit ssrp1"/>
    <property type="match status" value="1"/>
</dbReference>
<keyword evidence="4 10" id="KW-0235">DNA replication</keyword>
<dbReference type="STRING" id="1789683.A0A1X7QZU6"/>
<evidence type="ECO:0000256" key="1">
    <source>
        <dbReference type="ARBA" id="ARBA00010060"/>
    </source>
</evidence>
<feature type="compositionally biased region" description="Basic and acidic residues" evidence="11">
    <location>
        <begin position="189"/>
        <end position="216"/>
    </location>
</feature>